<dbReference type="InterPro" id="IPR020841">
    <property type="entry name" value="PKS_Beta-ketoAc_synthase_dom"/>
</dbReference>
<comment type="catalytic activity">
    <reaction evidence="13 14">
        <text>a fatty acyl-[ACP] + malonyl-[ACP] + H(+) = a 3-oxoacyl-[ACP] + holo-[ACP] + CO2</text>
        <dbReference type="Rhea" id="RHEA:22836"/>
        <dbReference type="Rhea" id="RHEA-COMP:9623"/>
        <dbReference type="Rhea" id="RHEA-COMP:9685"/>
        <dbReference type="Rhea" id="RHEA-COMP:9916"/>
        <dbReference type="Rhea" id="RHEA-COMP:14125"/>
        <dbReference type="ChEBI" id="CHEBI:15378"/>
        <dbReference type="ChEBI" id="CHEBI:16526"/>
        <dbReference type="ChEBI" id="CHEBI:64479"/>
        <dbReference type="ChEBI" id="CHEBI:78449"/>
        <dbReference type="ChEBI" id="CHEBI:78776"/>
        <dbReference type="ChEBI" id="CHEBI:138651"/>
    </reaction>
</comment>
<evidence type="ECO:0000313" key="18">
    <source>
        <dbReference type="EMBL" id="PMD73034.1"/>
    </source>
</evidence>
<keyword evidence="8" id="KW-0443">Lipid metabolism</keyword>
<feature type="active site" description="For beta-ketoacyl synthase activity" evidence="15">
    <location>
        <position position="162"/>
    </location>
</feature>
<evidence type="ECO:0000256" key="7">
    <source>
        <dbReference type="ARBA" id="ARBA00022832"/>
    </source>
</evidence>
<evidence type="ECO:0000256" key="14">
    <source>
        <dbReference type="PIRNR" id="PIRNR000447"/>
    </source>
</evidence>
<dbReference type="OrthoDB" id="9808669at2"/>
<dbReference type="NCBIfam" id="TIGR03150">
    <property type="entry name" value="fabF"/>
    <property type="match status" value="1"/>
</dbReference>
<keyword evidence="19" id="KW-1185">Reference proteome</keyword>
<gene>
    <name evidence="18" type="primary">fabF</name>
    <name evidence="18" type="ORF">CBP76_02560</name>
</gene>
<dbReference type="InterPro" id="IPR016039">
    <property type="entry name" value="Thiolase-like"/>
</dbReference>
<protein>
    <recommendedName>
        <fullName evidence="4 14">3-oxoacyl-[acyl-carrier-protein] synthase 2</fullName>
        <ecNumber evidence="3 14">2.3.1.179</ecNumber>
    </recommendedName>
</protein>
<reference evidence="18 19" key="1">
    <citation type="submission" date="2017-05" db="EMBL/GenBank/DDBJ databases">
        <title>Lactobacillus nurukis nov., sp. nov., isolated from nuruk.</title>
        <authorList>
            <person name="Kim S.-J."/>
        </authorList>
    </citation>
    <scope>NUCLEOTIDE SEQUENCE [LARGE SCALE GENOMIC DNA]</scope>
    <source>
        <strain evidence="18 19">SYF10-1a</strain>
    </source>
</reference>
<dbReference type="AlphaFoldDB" id="A0A2N7AWA7"/>
<dbReference type="EC" id="2.3.1.179" evidence="3 14"/>
<dbReference type="PIRSF" id="PIRSF000447">
    <property type="entry name" value="KAS_II"/>
    <property type="match status" value="1"/>
</dbReference>
<dbReference type="Gene3D" id="3.40.47.10">
    <property type="match status" value="1"/>
</dbReference>
<comment type="catalytic activity">
    <reaction evidence="12 14">
        <text>(9Z)-hexadecenoyl-[ACP] + malonyl-[ACP] + H(+) = 3-oxo-(11Z)-octadecenoyl-[ACP] + holo-[ACP] + CO2</text>
        <dbReference type="Rhea" id="RHEA:55040"/>
        <dbReference type="Rhea" id="RHEA-COMP:9623"/>
        <dbReference type="Rhea" id="RHEA-COMP:9685"/>
        <dbReference type="Rhea" id="RHEA-COMP:10800"/>
        <dbReference type="Rhea" id="RHEA-COMP:14074"/>
        <dbReference type="ChEBI" id="CHEBI:15378"/>
        <dbReference type="ChEBI" id="CHEBI:16526"/>
        <dbReference type="ChEBI" id="CHEBI:64479"/>
        <dbReference type="ChEBI" id="CHEBI:78449"/>
        <dbReference type="ChEBI" id="CHEBI:83989"/>
        <dbReference type="ChEBI" id="CHEBI:138538"/>
        <dbReference type="EC" id="2.3.1.179"/>
    </reaction>
</comment>
<comment type="pathway">
    <text evidence="1 14">Lipid metabolism; fatty acid biosynthesis.</text>
</comment>
<evidence type="ECO:0000256" key="1">
    <source>
        <dbReference type="ARBA" id="ARBA00005194"/>
    </source>
</evidence>
<evidence type="ECO:0000256" key="4">
    <source>
        <dbReference type="ARBA" id="ARBA00014657"/>
    </source>
</evidence>
<evidence type="ECO:0000256" key="2">
    <source>
        <dbReference type="ARBA" id="ARBA00008467"/>
    </source>
</evidence>
<dbReference type="GO" id="GO:0030497">
    <property type="term" value="P:fatty acid elongation"/>
    <property type="evidence" value="ECO:0007669"/>
    <property type="project" value="UniProtKB-ARBA"/>
</dbReference>
<evidence type="ECO:0000256" key="15">
    <source>
        <dbReference type="PIRSR" id="PIRSR000447-1"/>
    </source>
</evidence>
<evidence type="ECO:0000256" key="5">
    <source>
        <dbReference type="ARBA" id="ARBA00022516"/>
    </source>
</evidence>
<dbReference type="InterPro" id="IPR014031">
    <property type="entry name" value="Ketoacyl_synth_C"/>
</dbReference>
<dbReference type="Pfam" id="PF00109">
    <property type="entry name" value="ketoacyl-synt"/>
    <property type="match status" value="1"/>
</dbReference>
<dbReference type="PANTHER" id="PTHR11712">
    <property type="entry name" value="POLYKETIDE SYNTHASE-RELATED"/>
    <property type="match status" value="1"/>
</dbReference>
<dbReference type="InterPro" id="IPR017568">
    <property type="entry name" value="3-oxoacyl-ACP_synth-2"/>
</dbReference>
<dbReference type="RefSeq" id="WP_102195366.1">
    <property type="nucleotide sequence ID" value="NZ_NIPR01000005.1"/>
</dbReference>
<dbReference type="PROSITE" id="PS52004">
    <property type="entry name" value="KS3_2"/>
    <property type="match status" value="1"/>
</dbReference>
<evidence type="ECO:0000259" key="17">
    <source>
        <dbReference type="PROSITE" id="PS52004"/>
    </source>
</evidence>
<evidence type="ECO:0000256" key="10">
    <source>
        <dbReference type="ARBA" id="ARBA00023315"/>
    </source>
</evidence>
<dbReference type="NCBIfam" id="NF005589">
    <property type="entry name" value="PRK07314.1"/>
    <property type="match status" value="1"/>
</dbReference>
<evidence type="ECO:0000256" key="8">
    <source>
        <dbReference type="ARBA" id="ARBA00023098"/>
    </source>
</evidence>
<dbReference type="SMART" id="SM00825">
    <property type="entry name" value="PKS_KS"/>
    <property type="match status" value="1"/>
</dbReference>
<dbReference type="FunFam" id="3.40.47.10:FF:000018">
    <property type="entry name" value="3-oxoacyl-[acyl-carrier-protein] synthase 2"/>
    <property type="match status" value="1"/>
</dbReference>
<dbReference type="PANTHER" id="PTHR11712:SF336">
    <property type="entry name" value="3-OXOACYL-[ACYL-CARRIER-PROTEIN] SYNTHASE, MITOCHONDRIAL"/>
    <property type="match status" value="1"/>
</dbReference>
<comment type="caution">
    <text evidence="18">The sequence shown here is derived from an EMBL/GenBank/DDBJ whole genome shotgun (WGS) entry which is preliminary data.</text>
</comment>
<organism evidence="18 19">
    <name type="scientific">Companilactobacillus nuruki</name>
    <dbReference type="NCBI Taxonomy" id="1993540"/>
    <lineage>
        <taxon>Bacteria</taxon>
        <taxon>Bacillati</taxon>
        <taxon>Bacillota</taxon>
        <taxon>Bacilli</taxon>
        <taxon>Lactobacillales</taxon>
        <taxon>Lactobacillaceae</taxon>
        <taxon>Companilactobacillus</taxon>
    </lineage>
</organism>
<dbReference type="GO" id="GO:0004315">
    <property type="term" value="F:3-oxoacyl-[acyl-carrier-protein] synthase activity"/>
    <property type="evidence" value="ECO:0007669"/>
    <property type="project" value="UniProtKB-UniRule"/>
</dbReference>
<dbReference type="InterPro" id="IPR014030">
    <property type="entry name" value="Ketoacyl_synth_N"/>
</dbReference>
<proteinExistence type="inferred from homology"/>
<dbReference type="Pfam" id="PF02801">
    <property type="entry name" value="Ketoacyl-synt_C"/>
    <property type="match status" value="1"/>
</dbReference>
<dbReference type="InterPro" id="IPR000794">
    <property type="entry name" value="Beta-ketoacyl_synthase"/>
</dbReference>
<keyword evidence="5 14" id="KW-0444">Lipid biosynthesis</keyword>
<dbReference type="GO" id="GO:0005829">
    <property type="term" value="C:cytosol"/>
    <property type="evidence" value="ECO:0007669"/>
    <property type="project" value="TreeGrafter"/>
</dbReference>
<keyword evidence="10 14" id="KW-0012">Acyltransferase</keyword>
<keyword evidence="6 14" id="KW-0808">Transferase</keyword>
<dbReference type="Proteomes" id="UP000235649">
    <property type="component" value="Unassembled WGS sequence"/>
</dbReference>
<evidence type="ECO:0000313" key="19">
    <source>
        <dbReference type="Proteomes" id="UP000235649"/>
    </source>
</evidence>
<evidence type="ECO:0000256" key="12">
    <source>
        <dbReference type="ARBA" id="ARBA00047318"/>
    </source>
</evidence>
<accession>A0A2N7AWA7</accession>
<evidence type="ECO:0000256" key="16">
    <source>
        <dbReference type="RuleBase" id="RU003694"/>
    </source>
</evidence>
<sequence>MNRVVVTGMGIVSPIGNDLDDFTKNLFASKNGISKITKFDASETGVTVAGEVKDFDPLVRLDKKFAKRNDLFCTYALYSAKEAMEISGLNEKNIQPEELGVIYGSGIGGLTTIQNQVIKMHDKGVKRVSPLFVPNSIINMAAGNISIAFNAKNTSQGIVTACSSATNAIGNAYEYIKQGKAKALITGGTEASVNEMGISGFASLTALSRETDPNKASIPFDKDRNGFVLGEGAATIVLEEYEHAKERGAKILAEIVGYGTTSDAYHMTSPDPKGDGAARAMSQAIAEADIDEKKIDYINAHGTSTAANDSAESKAINKVFPNNDHLKVSSIKGMTGHALGAAGAIEAVASVLSIENNQMPVNVGLMNQDEDCDIELVNEDNKNAEVNYVMSNSFGFGGHNAVIVFRGV</sequence>
<keyword evidence="7" id="KW-0276">Fatty acid metabolism</keyword>
<comment type="function">
    <text evidence="11 14">Involved in the type II fatty acid elongation cycle. Catalyzes the elongation of a wide range of acyl-ACP by the addition of two carbons from malonyl-ACP to an acyl acceptor. Can efficiently catalyze the conversion of palmitoleoyl-ACP (cis-hexadec-9-enoyl-ACP) to cis-vaccenoyl-ACP (cis-octadec-11-enoyl-ACP), an essential step in the thermal regulation of fatty acid composition.</text>
</comment>
<dbReference type="FunFam" id="3.40.47.10:FF:000029">
    <property type="entry name" value="3-oxoacyl-[acyl-carrier-protein] synthase 1"/>
    <property type="match status" value="1"/>
</dbReference>
<dbReference type="UniPathway" id="UPA00094"/>
<evidence type="ECO:0000256" key="6">
    <source>
        <dbReference type="ARBA" id="ARBA00022679"/>
    </source>
</evidence>
<dbReference type="CDD" id="cd00834">
    <property type="entry name" value="KAS_I_II"/>
    <property type="match status" value="1"/>
</dbReference>
<evidence type="ECO:0000256" key="13">
    <source>
        <dbReference type="ARBA" id="ARBA00047659"/>
    </source>
</evidence>
<dbReference type="SUPFAM" id="SSF53901">
    <property type="entry name" value="Thiolase-like"/>
    <property type="match status" value="2"/>
</dbReference>
<dbReference type="EMBL" id="NIPR01000005">
    <property type="protein sequence ID" value="PMD73034.1"/>
    <property type="molecule type" value="Genomic_DNA"/>
</dbReference>
<name>A0A2N7AWA7_9LACO</name>
<comment type="similarity">
    <text evidence="2 14 16">Belongs to the thiolase-like superfamily. Beta-ketoacyl-ACP synthases family.</text>
</comment>
<feature type="domain" description="Ketosynthase family 3 (KS3)" evidence="17">
    <location>
        <begin position="1"/>
        <end position="407"/>
    </location>
</feature>
<evidence type="ECO:0000256" key="9">
    <source>
        <dbReference type="ARBA" id="ARBA00023160"/>
    </source>
</evidence>
<evidence type="ECO:0000256" key="3">
    <source>
        <dbReference type="ARBA" id="ARBA00012356"/>
    </source>
</evidence>
<evidence type="ECO:0000256" key="11">
    <source>
        <dbReference type="ARBA" id="ARBA00024006"/>
    </source>
</evidence>
<keyword evidence="9 14" id="KW-0275">Fatty acid biosynthesis</keyword>